<organism evidence="9 10">
    <name type="scientific">Campylobacter insulaenigrae NCTC 12927</name>
    <dbReference type="NCBI Taxonomy" id="1031564"/>
    <lineage>
        <taxon>Bacteria</taxon>
        <taxon>Pseudomonadati</taxon>
        <taxon>Campylobacterota</taxon>
        <taxon>Epsilonproteobacteria</taxon>
        <taxon>Campylobacterales</taxon>
        <taxon>Campylobacteraceae</taxon>
        <taxon>Campylobacter</taxon>
    </lineage>
</organism>
<dbReference type="CDD" id="cd04489">
    <property type="entry name" value="ExoVII_LU_OBF"/>
    <property type="match status" value="1"/>
</dbReference>
<dbReference type="GO" id="GO:0006308">
    <property type="term" value="P:DNA catabolic process"/>
    <property type="evidence" value="ECO:0007669"/>
    <property type="project" value="UniProtKB-UniRule"/>
</dbReference>
<comment type="function">
    <text evidence="5">Bidirectionally degrades single-stranded DNA into large acid-insoluble oligonucleotides, which are then degraded further into small acid-soluble oligonucleotides.</text>
</comment>
<comment type="subunit">
    <text evidence="5">Heterooligomer composed of large and small subunits.</text>
</comment>
<dbReference type="GeneID" id="74432080"/>
<evidence type="ECO:0000256" key="5">
    <source>
        <dbReference type="HAMAP-Rule" id="MF_00378"/>
    </source>
</evidence>
<dbReference type="GO" id="GO:0009318">
    <property type="term" value="C:exodeoxyribonuclease VII complex"/>
    <property type="evidence" value="ECO:0007669"/>
    <property type="project" value="UniProtKB-UniRule"/>
</dbReference>
<evidence type="ECO:0000256" key="4">
    <source>
        <dbReference type="ARBA" id="ARBA00022839"/>
    </source>
</evidence>
<keyword evidence="3 5" id="KW-0378">Hydrolase</keyword>
<dbReference type="HOGENOM" id="CLU_023625_2_0_7"/>
<name>A0A0A8H3J7_9BACT</name>
<dbReference type="HAMAP" id="MF_00378">
    <property type="entry name" value="Exonuc_7_L"/>
    <property type="match status" value="1"/>
</dbReference>
<dbReference type="GO" id="GO:0008855">
    <property type="term" value="F:exodeoxyribonuclease VII activity"/>
    <property type="evidence" value="ECO:0007669"/>
    <property type="project" value="UniProtKB-UniRule"/>
</dbReference>
<evidence type="ECO:0000256" key="1">
    <source>
        <dbReference type="ARBA" id="ARBA00022490"/>
    </source>
</evidence>
<dbReference type="NCBIfam" id="TIGR00237">
    <property type="entry name" value="xseA"/>
    <property type="match status" value="1"/>
</dbReference>
<dbReference type="STRING" id="1031564.CINS_1299"/>
<feature type="domain" description="OB-fold nucleic acid binding" evidence="8">
    <location>
        <begin position="2"/>
        <end position="94"/>
    </location>
</feature>
<dbReference type="AlphaFoldDB" id="A0A0A8H3J7"/>
<evidence type="ECO:0000256" key="3">
    <source>
        <dbReference type="ARBA" id="ARBA00022801"/>
    </source>
</evidence>
<dbReference type="Pfam" id="PF13742">
    <property type="entry name" value="tRNA_anti_2"/>
    <property type="match status" value="1"/>
</dbReference>
<dbReference type="EC" id="3.1.11.6" evidence="5"/>
<dbReference type="PANTHER" id="PTHR30008:SF0">
    <property type="entry name" value="EXODEOXYRIBONUCLEASE 7 LARGE SUBUNIT"/>
    <property type="match status" value="1"/>
</dbReference>
<comment type="subcellular location">
    <subcellularLocation>
        <location evidence="5 6">Cytoplasm</location>
    </subcellularLocation>
</comment>
<dbReference type="Pfam" id="PF02601">
    <property type="entry name" value="Exonuc_VII_L"/>
    <property type="match status" value="1"/>
</dbReference>
<dbReference type="KEGG" id="cis:CINS_1299"/>
<evidence type="ECO:0000313" key="10">
    <source>
        <dbReference type="Proteomes" id="UP000031163"/>
    </source>
</evidence>
<evidence type="ECO:0000256" key="6">
    <source>
        <dbReference type="RuleBase" id="RU004355"/>
    </source>
</evidence>
<dbReference type="RefSeq" id="WP_039650865.1">
    <property type="nucleotide sequence ID" value="NZ_CP007770.1"/>
</dbReference>
<dbReference type="InterPro" id="IPR025824">
    <property type="entry name" value="OB-fold_nuc-bd_dom"/>
</dbReference>
<evidence type="ECO:0000256" key="2">
    <source>
        <dbReference type="ARBA" id="ARBA00022722"/>
    </source>
</evidence>
<comment type="similarity">
    <text evidence="5 6">Belongs to the XseA family.</text>
</comment>
<dbReference type="GO" id="GO:0005737">
    <property type="term" value="C:cytoplasm"/>
    <property type="evidence" value="ECO:0007669"/>
    <property type="project" value="UniProtKB-SubCell"/>
</dbReference>
<keyword evidence="4 5" id="KW-0269">Exonuclease</keyword>
<dbReference type="Proteomes" id="UP000031163">
    <property type="component" value="Chromosome"/>
</dbReference>
<protein>
    <recommendedName>
        <fullName evidence="5">Exodeoxyribonuclease 7 large subunit</fullName>
        <ecNumber evidence="5">3.1.11.6</ecNumber>
    </recommendedName>
    <alternativeName>
        <fullName evidence="5">Exodeoxyribonuclease VII large subunit</fullName>
        <shortName evidence="5">Exonuclease VII large subunit</shortName>
    </alternativeName>
</protein>
<keyword evidence="2 5" id="KW-0540">Nuclease</keyword>
<evidence type="ECO:0000259" key="7">
    <source>
        <dbReference type="Pfam" id="PF02601"/>
    </source>
</evidence>
<proteinExistence type="inferred from homology"/>
<evidence type="ECO:0000313" key="9">
    <source>
        <dbReference type="EMBL" id="AJC88255.1"/>
    </source>
</evidence>
<dbReference type="InterPro" id="IPR003753">
    <property type="entry name" value="Exonuc_VII_L"/>
</dbReference>
<gene>
    <name evidence="5 9" type="primary">xseA</name>
    <name evidence="9" type="ORF">CINS_1299</name>
</gene>
<dbReference type="GO" id="GO:0003676">
    <property type="term" value="F:nucleic acid binding"/>
    <property type="evidence" value="ECO:0007669"/>
    <property type="project" value="InterPro"/>
</dbReference>
<dbReference type="PANTHER" id="PTHR30008">
    <property type="entry name" value="EXODEOXYRIBONUCLEASE 7 LARGE SUBUNIT"/>
    <property type="match status" value="1"/>
</dbReference>
<dbReference type="InterPro" id="IPR020579">
    <property type="entry name" value="Exonuc_VII_lsu_C"/>
</dbReference>
<feature type="domain" description="Exonuclease VII large subunit C-terminal" evidence="7">
    <location>
        <begin position="117"/>
        <end position="357"/>
    </location>
</feature>
<sequence length="387" mass="44257">MKVSELNLKAKSLLEIHLDDIELSGEISKITIHSSGHWYFDLKDEKSSIACIMFKGHNQFVETKPKAGDMLDLRGYVSLYETSGRYQFIAKSMQRTNFGDLEAKFLALKDKLEKEGLFDQKIKKSIKKYPEKIAIITSVTSAALQDMLKLIENKEYNFCKISVFNALTQGQSAPSSLIEALEKTKKDNFDVIILARGGGSREDLFCFNDEELARYIFSLDTPIVSAIGHEIDYVISDFVADIRAPTPSAAIDMIFPSKMTMMQILDEIETKLKAQILNFFKIYENKVDFLCNLAKARSLENIFSLKKQQLFATKKQLDYLVKMKVLNYDNRLTNIQKLLSQHEYFFEKSKNLINLQKNGKNISLKELKKGDVVELCSIDENKEAKIL</sequence>
<dbReference type="EMBL" id="CP007770">
    <property type="protein sequence ID" value="AJC88255.1"/>
    <property type="molecule type" value="Genomic_DNA"/>
</dbReference>
<evidence type="ECO:0000259" key="8">
    <source>
        <dbReference type="Pfam" id="PF13742"/>
    </source>
</evidence>
<keyword evidence="1 5" id="KW-0963">Cytoplasm</keyword>
<reference evidence="9 10" key="1">
    <citation type="journal article" date="2014" name="Genome Biol. Evol.">
        <title>Comparative Genomics of the Campylobacter lari Group.</title>
        <authorList>
            <person name="Miller W.G."/>
            <person name="Yee E."/>
            <person name="Chapman M.H."/>
            <person name="Smith T.P."/>
            <person name="Bono J.L."/>
            <person name="Huynh S."/>
            <person name="Parker C.T."/>
            <person name="Vandamme P."/>
            <person name="Luong K."/>
            <person name="Korlach J."/>
        </authorList>
    </citation>
    <scope>NUCLEOTIDE SEQUENCE [LARGE SCALE GENOMIC DNA]</scope>
    <source>
        <strain evidence="9 10">NCTC 12927</strain>
    </source>
</reference>
<comment type="catalytic activity">
    <reaction evidence="5 6">
        <text>Exonucleolytic cleavage in either 5'- to 3'- or 3'- to 5'-direction to yield nucleoside 5'-phosphates.</text>
        <dbReference type="EC" id="3.1.11.6"/>
    </reaction>
</comment>
<accession>A0A0A8H3J7</accession>